<dbReference type="Proteomes" id="UP000253273">
    <property type="component" value="Chromosome"/>
</dbReference>
<keyword evidence="3" id="KW-1185">Reference proteome</keyword>
<sequence>MTDRAPEVALPVAGLFGVVSGAVVYQFLLPDWFPALATAATYAGAAYFYLAFDIPLLGTHIEFTDREHKFGYAVGLFGVSVGPLAVSEYAGLSNSGVLGVVVWQLGLLAFLLLSATVAHRAS</sequence>
<keyword evidence="1" id="KW-0472">Membrane</keyword>
<evidence type="ECO:0000313" key="2">
    <source>
        <dbReference type="EMBL" id="AXG07128.1"/>
    </source>
</evidence>
<organism evidence="2 3">
    <name type="scientific">Haloplanus rubicundus</name>
    <dbReference type="NCBI Taxonomy" id="1547898"/>
    <lineage>
        <taxon>Archaea</taxon>
        <taxon>Methanobacteriati</taxon>
        <taxon>Methanobacteriota</taxon>
        <taxon>Stenosarchaea group</taxon>
        <taxon>Halobacteria</taxon>
        <taxon>Halobacteriales</taxon>
        <taxon>Haloferacaceae</taxon>
        <taxon>Haloplanus</taxon>
    </lineage>
</organism>
<gene>
    <name evidence="2" type="ORF">DU500_12220</name>
</gene>
<dbReference type="OrthoDB" id="202783at2157"/>
<evidence type="ECO:0000256" key="1">
    <source>
        <dbReference type="SAM" id="Phobius"/>
    </source>
</evidence>
<proteinExistence type="predicted"/>
<feature type="transmembrane region" description="Helical" evidence="1">
    <location>
        <begin position="35"/>
        <end position="58"/>
    </location>
</feature>
<keyword evidence="1" id="KW-1133">Transmembrane helix</keyword>
<accession>A0A345E4K6</accession>
<protein>
    <submittedName>
        <fullName evidence="2">Uncharacterized protein</fullName>
    </submittedName>
</protein>
<dbReference type="RefSeq" id="WP_114586260.1">
    <property type="nucleotide sequence ID" value="NZ_CP031150.1"/>
</dbReference>
<reference evidence="2 3" key="1">
    <citation type="submission" date="2018-07" db="EMBL/GenBank/DDBJ databases">
        <title>Genome sequences of Haloplanus sp. CBA1113.</title>
        <authorList>
            <person name="Kim Y.B."/>
            <person name="Roh S.W."/>
        </authorList>
    </citation>
    <scope>NUCLEOTIDE SEQUENCE [LARGE SCALE GENOMIC DNA]</scope>
    <source>
        <strain evidence="2 3">CBA1113</strain>
    </source>
</reference>
<keyword evidence="1" id="KW-0812">Transmembrane</keyword>
<dbReference type="GeneID" id="37284163"/>
<feature type="transmembrane region" description="Helical" evidence="1">
    <location>
        <begin position="70"/>
        <end position="90"/>
    </location>
</feature>
<feature type="transmembrane region" description="Helical" evidence="1">
    <location>
        <begin position="12"/>
        <end position="29"/>
    </location>
</feature>
<evidence type="ECO:0000313" key="3">
    <source>
        <dbReference type="Proteomes" id="UP000253273"/>
    </source>
</evidence>
<feature type="transmembrane region" description="Helical" evidence="1">
    <location>
        <begin position="96"/>
        <end position="118"/>
    </location>
</feature>
<name>A0A345E4K6_9EURY</name>
<dbReference type="KEGG" id="haj:DU500_12220"/>
<dbReference type="AlphaFoldDB" id="A0A345E4K6"/>
<dbReference type="EMBL" id="CP031150">
    <property type="protein sequence ID" value="AXG07128.1"/>
    <property type="molecule type" value="Genomic_DNA"/>
</dbReference>